<reference evidence="1 2" key="1">
    <citation type="submission" date="2018-03" db="EMBL/GenBank/DDBJ databases">
        <title>Genomic Encyclopedia of Archaeal and Bacterial Type Strains, Phase II (KMG-II): from individual species to whole genera.</title>
        <authorList>
            <person name="Goeker M."/>
        </authorList>
    </citation>
    <scope>NUCLEOTIDE SEQUENCE [LARGE SCALE GENOMIC DNA]</scope>
    <source>
        <strain evidence="1 2">DSM 45312</strain>
    </source>
</reference>
<dbReference type="Proteomes" id="UP000240542">
    <property type="component" value="Unassembled WGS sequence"/>
</dbReference>
<protein>
    <submittedName>
        <fullName evidence="1">Uncharacterized protein</fullName>
    </submittedName>
</protein>
<dbReference type="OrthoDB" id="3436698at2"/>
<gene>
    <name evidence="1" type="ORF">CLV63_10861</name>
</gene>
<accession>A0A2P8DJD2</accession>
<sequence>MPDFATVRSTTEQYTVVAPDADPGWAVDAGYRPDPRRTRTLLTGPRPVLVRCEPPAGAAHPDGDVDLADSLAVIAVYAWLGVRVFATRHPRSARQVLDMVASIRGDRPPATARRGLA</sequence>
<dbReference type="EMBL" id="PYGA01000008">
    <property type="protein sequence ID" value="PSK97343.1"/>
    <property type="molecule type" value="Genomic_DNA"/>
</dbReference>
<evidence type="ECO:0000313" key="2">
    <source>
        <dbReference type="Proteomes" id="UP000240542"/>
    </source>
</evidence>
<comment type="caution">
    <text evidence="1">The sequence shown here is derived from an EMBL/GenBank/DDBJ whole genome shotgun (WGS) entry which is preliminary data.</text>
</comment>
<proteinExistence type="predicted"/>
<organism evidence="1 2">
    <name type="scientific">Murinocardiopsis flavida</name>
    <dbReference type="NCBI Taxonomy" id="645275"/>
    <lineage>
        <taxon>Bacteria</taxon>
        <taxon>Bacillati</taxon>
        <taxon>Actinomycetota</taxon>
        <taxon>Actinomycetes</taxon>
        <taxon>Streptosporangiales</taxon>
        <taxon>Nocardiopsidaceae</taxon>
        <taxon>Murinocardiopsis</taxon>
    </lineage>
</organism>
<keyword evidence="2" id="KW-1185">Reference proteome</keyword>
<dbReference type="AlphaFoldDB" id="A0A2P8DJD2"/>
<name>A0A2P8DJD2_9ACTN</name>
<evidence type="ECO:0000313" key="1">
    <source>
        <dbReference type="EMBL" id="PSK97343.1"/>
    </source>
</evidence>